<dbReference type="Pfam" id="PF18753">
    <property type="entry name" value="Nmad2"/>
    <property type="match status" value="1"/>
</dbReference>
<comment type="caution">
    <text evidence="2">The sequence shown here is derived from an EMBL/GenBank/DDBJ whole genome shotgun (WGS) entry which is preliminary data.</text>
</comment>
<dbReference type="RefSeq" id="WP_314509862.1">
    <property type="nucleotide sequence ID" value="NZ_JASJOU010000002.1"/>
</dbReference>
<dbReference type="EMBL" id="JASJOU010000002">
    <property type="protein sequence ID" value="MDJ1500326.1"/>
    <property type="molecule type" value="Genomic_DNA"/>
</dbReference>
<sequence length="190" mass="21970">MKGYIYTMYAGADPGMGWNLTDPIFGKIPTLGACMPNIRRSVTTGDYIFSISGRVLNVKQYIVGGFEVDEKLDALTAYDKFPEYRMEKDEHGSLKGNIIIDQNGNHLDFDYHTNFETRINNYVVGKNPIFLDDKKSIDKAREETIDILNYLFNKKEDSVHKIIGRWRKIDTSQINDLISWFKEVRNRSNL</sequence>
<protein>
    <recommendedName>
        <fullName evidence="1">Nucleotide modification associated domain-containing protein</fullName>
    </recommendedName>
</protein>
<feature type="domain" description="Nucleotide modification associated" evidence="1">
    <location>
        <begin position="24"/>
        <end position="90"/>
    </location>
</feature>
<dbReference type="Proteomes" id="UP001232063">
    <property type="component" value="Unassembled WGS sequence"/>
</dbReference>
<dbReference type="InterPro" id="IPR041180">
    <property type="entry name" value="Nmad2"/>
</dbReference>
<gene>
    <name evidence="2" type="ORF">QNI22_06710</name>
</gene>
<evidence type="ECO:0000313" key="3">
    <source>
        <dbReference type="Proteomes" id="UP001232063"/>
    </source>
</evidence>
<evidence type="ECO:0000259" key="1">
    <source>
        <dbReference type="Pfam" id="PF18753"/>
    </source>
</evidence>
<evidence type="ECO:0000313" key="2">
    <source>
        <dbReference type="EMBL" id="MDJ1500326.1"/>
    </source>
</evidence>
<proteinExistence type="predicted"/>
<keyword evidence="3" id="KW-1185">Reference proteome</keyword>
<organism evidence="2 3">
    <name type="scientific">Xanthocytophaga agilis</name>
    <dbReference type="NCBI Taxonomy" id="3048010"/>
    <lineage>
        <taxon>Bacteria</taxon>
        <taxon>Pseudomonadati</taxon>
        <taxon>Bacteroidota</taxon>
        <taxon>Cytophagia</taxon>
        <taxon>Cytophagales</taxon>
        <taxon>Rhodocytophagaceae</taxon>
        <taxon>Xanthocytophaga</taxon>
    </lineage>
</organism>
<name>A0AAE3UDG1_9BACT</name>
<dbReference type="AlphaFoldDB" id="A0AAE3UDG1"/>
<reference evidence="2" key="1">
    <citation type="submission" date="2023-05" db="EMBL/GenBank/DDBJ databases">
        <authorList>
            <person name="Zhang X."/>
        </authorList>
    </citation>
    <scope>NUCLEOTIDE SEQUENCE</scope>
    <source>
        <strain evidence="2">BD1B2-1</strain>
    </source>
</reference>
<accession>A0AAE3UDG1</accession>